<evidence type="ECO:0000313" key="1">
    <source>
        <dbReference type="EMBL" id="KAG6628015.1"/>
    </source>
</evidence>
<evidence type="ECO:0000313" key="2">
    <source>
        <dbReference type="Proteomes" id="UP000811609"/>
    </source>
</evidence>
<proteinExistence type="predicted"/>
<dbReference type="EMBL" id="CM031823">
    <property type="protein sequence ID" value="KAG6628015.1"/>
    <property type="molecule type" value="Genomic_DNA"/>
</dbReference>
<dbReference type="AlphaFoldDB" id="A0A8T1NCE3"/>
<organism evidence="1 2">
    <name type="scientific">Carya illinoinensis</name>
    <name type="common">Pecan</name>
    <dbReference type="NCBI Taxonomy" id="32201"/>
    <lineage>
        <taxon>Eukaryota</taxon>
        <taxon>Viridiplantae</taxon>
        <taxon>Streptophyta</taxon>
        <taxon>Embryophyta</taxon>
        <taxon>Tracheophyta</taxon>
        <taxon>Spermatophyta</taxon>
        <taxon>Magnoliopsida</taxon>
        <taxon>eudicotyledons</taxon>
        <taxon>Gunneridae</taxon>
        <taxon>Pentapetalae</taxon>
        <taxon>rosids</taxon>
        <taxon>fabids</taxon>
        <taxon>Fagales</taxon>
        <taxon>Juglandaceae</taxon>
        <taxon>Carya</taxon>
    </lineage>
</organism>
<protein>
    <submittedName>
        <fullName evidence="1">Uncharacterized protein</fullName>
    </submittedName>
</protein>
<reference evidence="1" key="1">
    <citation type="submission" date="2020-12" db="EMBL/GenBank/DDBJ databases">
        <title>WGS assembly of Carya illinoinensis cv. Pawnee.</title>
        <authorList>
            <person name="Platts A."/>
            <person name="Shu S."/>
            <person name="Wright S."/>
            <person name="Barry K."/>
            <person name="Edger P."/>
            <person name="Pires J.C."/>
            <person name="Schmutz J."/>
        </authorList>
    </citation>
    <scope>NUCLEOTIDE SEQUENCE</scope>
    <source>
        <tissue evidence="1">Leaf</tissue>
    </source>
</reference>
<keyword evidence="2" id="KW-1185">Reference proteome</keyword>
<name>A0A8T1NCE3_CARIL</name>
<dbReference type="Proteomes" id="UP000811609">
    <property type="component" value="Chromosome 15"/>
</dbReference>
<sequence length="50" mass="6284">MHDRFRDIGRKLFDKNHPKIQEHAADYSFMKTFEKYSRQIREQIELKQSW</sequence>
<comment type="caution">
    <text evidence="1">The sequence shown here is derived from an EMBL/GenBank/DDBJ whole genome shotgun (WGS) entry which is preliminary data.</text>
</comment>
<accession>A0A8T1NCE3</accession>
<gene>
    <name evidence="1" type="ORF">CIPAW_15G170300</name>
</gene>